<evidence type="ECO:0008006" key="2">
    <source>
        <dbReference type="Google" id="ProtNLM"/>
    </source>
</evidence>
<name>K1XGT4_9BACT</name>
<organism evidence="1">
    <name type="scientific">uncultured bacterium</name>
    <name type="common">gcode 4</name>
    <dbReference type="NCBI Taxonomy" id="1234023"/>
    <lineage>
        <taxon>Bacteria</taxon>
        <taxon>environmental samples</taxon>
    </lineage>
</organism>
<gene>
    <name evidence="1" type="ORF">ACD_80C00232G0001</name>
</gene>
<dbReference type="Pfam" id="PF09876">
    <property type="entry name" value="DUF2103"/>
    <property type="match status" value="1"/>
</dbReference>
<dbReference type="AlphaFoldDB" id="K1XGT4"/>
<comment type="caution">
    <text evidence="1">The sequence shown here is derived from an EMBL/GenBank/DDBJ whole genome shotgun (WGS) entry which is preliminary data.</text>
</comment>
<protein>
    <recommendedName>
        <fullName evidence="2">Metal-binding protein</fullName>
    </recommendedName>
</protein>
<dbReference type="InterPro" id="IPR018664">
    <property type="entry name" value="DUF2103_metal-binding"/>
</dbReference>
<reference evidence="1" key="1">
    <citation type="journal article" date="2012" name="Science">
        <title>Fermentation, hydrogen, and sulfur metabolism in multiple uncultivated bacterial phyla.</title>
        <authorList>
            <person name="Wrighton K.C."/>
            <person name="Thomas B.C."/>
            <person name="Sharon I."/>
            <person name="Miller C.S."/>
            <person name="Castelle C.J."/>
            <person name="VerBerkmoes N.C."/>
            <person name="Wilkins M.J."/>
            <person name="Hettich R.L."/>
            <person name="Lipton M.S."/>
            <person name="Williams K.H."/>
            <person name="Long P.E."/>
            <person name="Banfield J.F."/>
        </authorList>
    </citation>
    <scope>NUCLEOTIDE SEQUENCE [LARGE SCALE GENOMIC DNA]</scope>
</reference>
<sequence length="99" mass="11490">MHTKFAKTKAIHHILPEFQKLLLEIEKHPLISRIIPGRISRQQKWSSALRFKISYNTTSGIKCNMCKGATAQELFIVCNQENTDKVIEHLKQILTRFSI</sequence>
<proteinExistence type="predicted"/>
<accession>K1XGT4</accession>
<dbReference type="EMBL" id="AMFJ01036239">
    <property type="protein sequence ID" value="EKD24491.1"/>
    <property type="molecule type" value="Genomic_DNA"/>
</dbReference>
<evidence type="ECO:0000313" key="1">
    <source>
        <dbReference type="EMBL" id="EKD24491.1"/>
    </source>
</evidence>